<accession>A0ABQ0L9W8</accession>
<dbReference type="SUPFAM" id="SSF57701">
    <property type="entry name" value="Zn2/Cys6 DNA-binding domain"/>
    <property type="match status" value="1"/>
</dbReference>
<dbReference type="SMART" id="SM00066">
    <property type="entry name" value="GAL4"/>
    <property type="match status" value="1"/>
</dbReference>
<dbReference type="InterPro" id="IPR001138">
    <property type="entry name" value="Zn2Cys6_DnaBD"/>
</dbReference>
<organism evidence="4 5">
    <name type="scientific">Mycena chlorophos</name>
    <name type="common">Agaric fungus</name>
    <name type="synonym">Agaricus chlorophos</name>
    <dbReference type="NCBI Taxonomy" id="658473"/>
    <lineage>
        <taxon>Eukaryota</taxon>
        <taxon>Fungi</taxon>
        <taxon>Dikarya</taxon>
        <taxon>Basidiomycota</taxon>
        <taxon>Agaricomycotina</taxon>
        <taxon>Agaricomycetes</taxon>
        <taxon>Agaricomycetidae</taxon>
        <taxon>Agaricales</taxon>
        <taxon>Marasmiineae</taxon>
        <taxon>Mycenaceae</taxon>
        <taxon>Mycena</taxon>
    </lineage>
</organism>
<dbReference type="CDD" id="cd00067">
    <property type="entry name" value="GAL4"/>
    <property type="match status" value="1"/>
</dbReference>
<feature type="region of interest" description="Disordered" evidence="2">
    <location>
        <begin position="297"/>
        <end position="361"/>
    </location>
</feature>
<feature type="compositionally biased region" description="Polar residues" evidence="2">
    <location>
        <begin position="206"/>
        <end position="215"/>
    </location>
</feature>
<feature type="domain" description="Zn(2)-C6 fungal-type" evidence="3">
    <location>
        <begin position="152"/>
        <end position="186"/>
    </location>
</feature>
<name>A0ABQ0L9W8_MYCCL</name>
<gene>
    <name evidence="4" type="ORF">MCHLO_04135</name>
</gene>
<feature type="compositionally biased region" description="Polar residues" evidence="2">
    <location>
        <begin position="313"/>
        <end position="324"/>
    </location>
</feature>
<dbReference type="Proteomes" id="UP000815677">
    <property type="component" value="Unassembled WGS sequence"/>
</dbReference>
<reference evidence="4" key="1">
    <citation type="submission" date="2014-09" db="EMBL/GenBank/DDBJ databases">
        <title>Genome sequence of the luminous mushroom Mycena chlorophos for searching fungal bioluminescence genes.</title>
        <authorList>
            <person name="Tanaka Y."/>
            <person name="Kasuga D."/>
            <person name="Oba Y."/>
            <person name="Hase S."/>
            <person name="Sato K."/>
            <person name="Oba Y."/>
            <person name="Sakakibara Y."/>
        </authorList>
    </citation>
    <scope>NUCLEOTIDE SEQUENCE</scope>
</reference>
<protein>
    <submittedName>
        <fullName evidence="4">C6 finger domain</fullName>
    </submittedName>
</protein>
<evidence type="ECO:0000256" key="1">
    <source>
        <dbReference type="ARBA" id="ARBA00023242"/>
    </source>
</evidence>
<dbReference type="Pfam" id="PF00172">
    <property type="entry name" value="Zn_clus"/>
    <property type="match status" value="1"/>
</dbReference>
<evidence type="ECO:0000313" key="4">
    <source>
        <dbReference type="EMBL" id="GAT46631.1"/>
    </source>
</evidence>
<feature type="region of interest" description="Disordered" evidence="2">
    <location>
        <begin position="193"/>
        <end position="234"/>
    </location>
</feature>
<evidence type="ECO:0000256" key="2">
    <source>
        <dbReference type="SAM" id="MobiDB-lite"/>
    </source>
</evidence>
<keyword evidence="1" id="KW-0539">Nucleus</keyword>
<evidence type="ECO:0000259" key="3">
    <source>
        <dbReference type="PROSITE" id="PS50048"/>
    </source>
</evidence>
<dbReference type="Gene3D" id="4.10.240.10">
    <property type="entry name" value="Zn(2)-C6 fungal-type DNA-binding domain"/>
    <property type="match status" value="1"/>
</dbReference>
<dbReference type="InterPro" id="IPR036864">
    <property type="entry name" value="Zn2-C6_fun-type_DNA-bd_sf"/>
</dbReference>
<dbReference type="InterPro" id="IPR050797">
    <property type="entry name" value="Carb_Metab_Trans_Reg"/>
</dbReference>
<evidence type="ECO:0000313" key="5">
    <source>
        <dbReference type="Proteomes" id="UP000815677"/>
    </source>
</evidence>
<dbReference type="PROSITE" id="PS50048">
    <property type="entry name" value="ZN2_CY6_FUNGAL_2"/>
    <property type="match status" value="1"/>
</dbReference>
<dbReference type="EMBL" id="DF842649">
    <property type="protein sequence ID" value="GAT46631.1"/>
    <property type="molecule type" value="Genomic_DNA"/>
</dbReference>
<sequence length="466" mass="50861">MRPDFSVSAIGFWSPTPVLYCDDGSRYGPAFVQRRKRLRKRTSLTLATTKTSNSILLIGTPSGISVFWTRHARRSRTSPRLRCCALPGSQSTLHASVRCCVWWYLWLGGSSLPHTNARLSMAAQNFNEEAHNPTPSAELSALFTTRRRVIIACTNCRKRKIRCMTSEESPVNPCERCEEKGLRCEYVTITDQRRQKRTRTRARGLSSATAKTGSPSPRDDREFEAHTPSPTWSLPNASPYMHAHDIPLPSLAPSDAGPSDQFAFHYPAEHSAVYPSGMVAARLSGNLDLDFESTSVPIASSSRHSPTALPLPQHQTSLPLSRSHSPYGPLPRRNTAPPFSPHDSYFAAQQQQPPIHPTGLVHPAASVGVDLGFTSSLAAPRPSTSTGYPGFEMSPSDYVAPISRWSAAQAATSIYATDAAAGMGTAYTHSPPQTFQRSPQLAAQQLELCPICQGPLGGCVCGWNQY</sequence>
<keyword evidence="5" id="KW-1185">Reference proteome</keyword>
<dbReference type="PROSITE" id="PS00463">
    <property type="entry name" value="ZN2_CY6_FUNGAL_1"/>
    <property type="match status" value="1"/>
</dbReference>
<proteinExistence type="predicted"/>
<dbReference type="PANTHER" id="PTHR31668">
    <property type="entry name" value="GLUCOSE TRANSPORT TRANSCRIPTION REGULATOR RGT1-RELATED-RELATED"/>
    <property type="match status" value="1"/>
</dbReference>